<dbReference type="AlphaFoldDB" id="A0A075AUY4"/>
<evidence type="ECO:0000256" key="6">
    <source>
        <dbReference type="SAM" id="MobiDB-lite"/>
    </source>
</evidence>
<organism evidence="8 10">
    <name type="scientific">Rozella allomycis (strain CSF55)</name>
    <dbReference type="NCBI Taxonomy" id="988480"/>
    <lineage>
        <taxon>Eukaryota</taxon>
        <taxon>Fungi</taxon>
        <taxon>Fungi incertae sedis</taxon>
        <taxon>Cryptomycota</taxon>
        <taxon>Cryptomycota incertae sedis</taxon>
        <taxon>Rozella</taxon>
    </lineage>
</organism>
<evidence type="ECO:0000256" key="4">
    <source>
        <dbReference type="ARBA" id="ARBA00022980"/>
    </source>
</evidence>
<dbReference type="PANTHER" id="PTHR12146:SF0">
    <property type="entry name" value="RIBOSOMAL PROTEIN S10"/>
    <property type="match status" value="1"/>
</dbReference>
<reference evidence="11" key="2">
    <citation type="journal article" date="2018" name="Nat. Microbiol.">
        <title>Leveraging single-cell genomics to expand the fungal tree of life.</title>
        <authorList>
            <person name="Ahrendt S.R."/>
            <person name="Quandt C.A."/>
            <person name="Ciobanu D."/>
            <person name="Clum A."/>
            <person name="Salamov A."/>
            <person name="Andreopoulos B."/>
            <person name="Cheng J.F."/>
            <person name="Woyke T."/>
            <person name="Pelin A."/>
            <person name="Henrissat B."/>
            <person name="Reynolds N.K."/>
            <person name="Benny G.L."/>
            <person name="Smith M.E."/>
            <person name="James T.Y."/>
            <person name="Grigoriev I.V."/>
        </authorList>
    </citation>
    <scope>NUCLEOTIDE SEQUENCE [LARGE SCALE GENOMIC DNA]</scope>
    <source>
        <strain evidence="11">CSF55</strain>
    </source>
</reference>
<dbReference type="Pfam" id="PF03501">
    <property type="entry name" value="S10_plectin"/>
    <property type="match status" value="1"/>
</dbReference>
<comment type="similarity">
    <text evidence="2">Belongs to the eukaryotic ribosomal protein eS10 family.</text>
</comment>
<dbReference type="OMA" id="ERRFTRN"/>
<dbReference type="Proteomes" id="UP000030755">
    <property type="component" value="Unassembled WGS sequence"/>
</dbReference>
<dbReference type="STRING" id="988480.A0A075AUY4"/>
<comment type="subcellular location">
    <subcellularLocation>
        <location evidence="1">Cytoplasm</location>
    </subcellularLocation>
</comment>
<evidence type="ECO:0000313" key="11">
    <source>
        <dbReference type="Proteomes" id="UP000281549"/>
    </source>
</evidence>
<name>A0A075AUY4_ROZAC</name>
<dbReference type="EMBL" id="ML005091">
    <property type="protein sequence ID" value="RKP20252.1"/>
    <property type="molecule type" value="Genomic_DNA"/>
</dbReference>
<protein>
    <submittedName>
        <fullName evidence="8">Plectin/S10 domain-containing protein</fullName>
    </submittedName>
    <submittedName>
        <fullName evidence="9">Ribosomal protein S10</fullName>
    </submittedName>
</protein>
<proteinExistence type="inferred from homology"/>
<evidence type="ECO:0000256" key="1">
    <source>
        <dbReference type="ARBA" id="ARBA00004496"/>
    </source>
</evidence>
<dbReference type="OrthoDB" id="5211809at2759"/>
<gene>
    <name evidence="8" type="ORF">O9G_002304</name>
    <name evidence="9" type="ORF">ROZALSC1DRAFT_28244</name>
</gene>
<dbReference type="FunFam" id="1.10.10.10:FF:000025">
    <property type="entry name" value="40S ribosomal protein S10"/>
    <property type="match status" value="1"/>
</dbReference>
<feature type="region of interest" description="Disordered" evidence="6">
    <location>
        <begin position="97"/>
        <end position="144"/>
    </location>
</feature>
<keyword evidence="10" id="KW-1185">Reference proteome</keyword>
<feature type="domain" description="Plectin/eS10 N-terminal" evidence="7">
    <location>
        <begin position="3"/>
        <end position="94"/>
    </location>
</feature>
<keyword evidence="4 9" id="KW-0689">Ribosomal protein</keyword>
<evidence type="ECO:0000313" key="10">
    <source>
        <dbReference type="Proteomes" id="UP000030755"/>
    </source>
</evidence>
<reference evidence="9" key="3">
    <citation type="submission" date="2018-08" db="EMBL/GenBank/DDBJ databases">
        <title>Leveraging single-cell genomics to expand the Fungal Tree of Life.</title>
        <authorList>
            <consortium name="DOE Joint Genome Institute"/>
            <person name="Ahrendt S.R."/>
            <person name="Quandt C.A."/>
            <person name="Ciobanu D."/>
            <person name="Clum A."/>
            <person name="Salamov A."/>
            <person name="Andreopoulos B."/>
            <person name="Cheng J.-F."/>
            <person name="Woyke T."/>
            <person name="Pelin A."/>
            <person name="Henrissat B."/>
            <person name="Reynolds N."/>
            <person name="Benny G.L."/>
            <person name="Smith M.E."/>
            <person name="James T.Y."/>
            <person name="Grigoriev I.V."/>
        </authorList>
    </citation>
    <scope>NUCLEOTIDE SEQUENCE</scope>
    <source>
        <strain evidence="9">CSF55</strain>
    </source>
</reference>
<dbReference type="InterPro" id="IPR005326">
    <property type="entry name" value="Plectin_eS10_N"/>
</dbReference>
<dbReference type="PANTHER" id="PTHR12146">
    <property type="entry name" value="40S RIBOSOMAL PROTEIN S10"/>
    <property type="match status" value="1"/>
</dbReference>
<evidence type="ECO:0000313" key="9">
    <source>
        <dbReference type="EMBL" id="RKP20252.1"/>
    </source>
</evidence>
<dbReference type="InterPro" id="IPR036388">
    <property type="entry name" value="WH-like_DNA-bd_sf"/>
</dbReference>
<evidence type="ECO:0000256" key="3">
    <source>
        <dbReference type="ARBA" id="ARBA00022490"/>
    </source>
</evidence>
<evidence type="ECO:0000256" key="5">
    <source>
        <dbReference type="ARBA" id="ARBA00023274"/>
    </source>
</evidence>
<evidence type="ECO:0000259" key="7">
    <source>
        <dbReference type="Pfam" id="PF03501"/>
    </source>
</evidence>
<dbReference type="EMBL" id="KE561145">
    <property type="protein sequence ID" value="EPZ32527.1"/>
    <property type="molecule type" value="Genomic_DNA"/>
</dbReference>
<dbReference type="HOGENOM" id="CLU_089349_0_1_1"/>
<dbReference type="Gene3D" id="1.10.10.10">
    <property type="entry name" value="Winged helix-like DNA-binding domain superfamily/Winged helix DNA-binding domain"/>
    <property type="match status" value="1"/>
</dbReference>
<dbReference type="GO" id="GO:0003723">
    <property type="term" value="F:RNA binding"/>
    <property type="evidence" value="ECO:0007669"/>
    <property type="project" value="TreeGrafter"/>
</dbReference>
<feature type="compositionally biased region" description="Basic and acidic residues" evidence="6">
    <location>
        <begin position="100"/>
        <end position="119"/>
    </location>
</feature>
<reference evidence="8 10" key="1">
    <citation type="journal article" date="2013" name="Curr. Biol.">
        <title>Shared signatures of parasitism and phylogenomics unite Cryptomycota and microsporidia.</title>
        <authorList>
            <person name="James T.Y."/>
            <person name="Pelin A."/>
            <person name="Bonen L."/>
            <person name="Ahrendt S."/>
            <person name="Sain D."/>
            <person name="Corradi N."/>
            <person name="Stajich J.E."/>
        </authorList>
    </citation>
    <scope>NUCLEOTIDE SEQUENCE [LARGE SCALE GENOMIC DNA]</scope>
    <source>
        <strain evidence="8">CSF55</strain>
        <strain evidence="8">CSF55</strain>
    </source>
</reference>
<dbReference type="InterPro" id="IPR037447">
    <property type="entry name" value="Ribosomal_eS10"/>
</dbReference>
<dbReference type="Proteomes" id="UP000281549">
    <property type="component" value="Unassembled WGS sequence"/>
</dbReference>
<dbReference type="GO" id="GO:0003735">
    <property type="term" value="F:structural constituent of ribosome"/>
    <property type="evidence" value="ECO:0007669"/>
    <property type="project" value="TreeGrafter"/>
</dbReference>
<accession>A0A075AUY4</accession>
<keyword evidence="5" id="KW-0687">Ribonucleoprotein</keyword>
<keyword evidence="3" id="KW-0963">Cytoplasm</keyword>
<evidence type="ECO:0000313" key="8">
    <source>
        <dbReference type="EMBL" id="EPZ32527.1"/>
    </source>
</evidence>
<dbReference type="GO" id="GO:0022627">
    <property type="term" value="C:cytosolic small ribosomal subunit"/>
    <property type="evidence" value="ECO:0007669"/>
    <property type="project" value="TreeGrafter"/>
</dbReference>
<sequence length="144" mass="16754">MLIPKQNRRAIYEYLFREGVLVAKKDYNAPKHMELDVPNLQVIKACQSLKSNEYVREVFSWQHYYFFLTDAGIEFLRQYLHLPAEIVPATLKKTAPIQRLGERPQGRREGNEDYRKGEKSVPPSADYKAEFRGGYGRGRATSNQ</sequence>
<evidence type="ECO:0000256" key="2">
    <source>
        <dbReference type="ARBA" id="ARBA00007278"/>
    </source>
</evidence>